<dbReference type="PANTHER" id="PTHR30472:SF25">
    <property type="entry name" value="ABC TRANSPORTER PERMEASE PROTEIN MJ0876-RELATED"/>
    <property type="match status" value="1"/>
</dbReference>
<dbReference type="InterPro" id="IPR037294">
    <property type="entry name" value="ABC_BtuC-like"/>
</dbReference>
<comment type="similarity">
    <text evidence="2">Belongs to the binding-protein-dependent transport system permease family. FecCD subfamily.</text>
</comment>
<feature type="transmembrane region" description="Helical" evidence="8">
    <location>
        <begin position="154"/>
        <end position="177"/>
    </location>
</feature>
<comment type="subcellular location">
    <subcellularLocation>
        <location evidence="1">Cell membrane</location>
        <topology evidence="1">Multi-pass membrane protein</topology>
    </subcellularLocation>
</comment>
<evidence type="ECO:0000256" key="5">
    <source>
        <dbReference type="ARBA" id="ARBA00022692"/>
    </source>
</evidence>
<evidence type="ECO:0000256" key="6">
    <source>
        <dbReference type="ARBA" id="ARBA00022989"/>
    </source>
</evidence>
<comment type="caution">
    <text evidence="9">The sequence shown here is derived from an EMBL/GenBank/DDBJ whole genome shotgun (WGS) entry which is preliminary data.</text>
</comment>
<evidence type="ECO:0000256" key="7">
    <source>
        <dbReference type="ARBA" id="ARBA00023136"/>
    </source>
</evidence>
<dbReference type="Gene3D" id="1.10.3470.10">
    <property type="entry name" value="ABC transporter involved in vitamin B12 uptake, BtuC"/>
    <property type="match status" value="1"/>
</dbReference>
<evidence type="ECO:0000313" key="9">
    <source>
        <dbReference type="EMBL" id="GEN64797.1"/>
    </source>
</evidence>
<feature type="transmembrane region" description="Helical" evidence="8">
    <location>
        <begin position="312"/>
        <end position="333"/>
    </location>
</feature>
<evidence type="ECO:0000256" key="1">
    <source>
        <dbReference type="ARBA" id="ARBA00004651"/>
    </source>
</evidence>
<name>A0A511XPD0_9PROT</name>
<dbReference type="GO" id="GO:0005886">
    <property type="term" value="C:plasma membrane"/>
    <property type="evidence" value="ECO:0007669"/>
    <property type="project" value="UniProtKB-SubCell"/>
</dbReference>
<proteinExistence type="inferred from homology"/>
<dbReference type="AlphaFoldDB" id="A0A511XPD0"/>
<keyword evidence="3" id="KW-0813">Transport</keyword>
<dbReference type="CDD" id="cd06550">
    <property type="entry name" value="TM_ABC_iron-siderophores_like"/>
    <property type="match status" value="1"/>
</dbReference>
<dbReference type="PANTHER" id="PTHR30472">
    <property type="entry name" value="FERRIC ENTEROBACTIN TRANSPORT SYSTEM PERMEASE PROTEIN"/>
    <property type="match status" value="1"/>
</dbReference>
<feature type="transmembrane region" description="Helical" evidence="8">
    <location>
        <begin position="60"/>
        <end position="80"/>
    </location>
</feature>
<gene>
    <name evidence="9" type="ORF">AOE01nite_30210</name>
</gene>
<evidence type="ECO:0000313" key="10">
    <source>
        <dbReference type="Proteomes" id="UP000321746"/>
    </source>
</evidence>
<dbReference type="InterPro" id="IPR000522">
    <property type="entry name" value="ABC_transptr_permease_BtuC"/>
</dbReference>
<feature type="transmembrane region" description="Helical" evidence="8">
    <location>
        <begin position="12"/>
        <end position="40"/>
    </location>
</feature>
<feature type="transmembrane region" description="Helical" evidence="8">
    <location>
        <begin position="285"/>
        <end position="305"/>
    </location>
</feature>
<protein>
    <submittedName>
        <fullName evidence="9">Heme ABC transporter permease</fullName>
    </submittedName>
</protein>
<feature type="transmembrane region" description="Helical" evidence="8">
    <location>
        <begin position="92"/>
        <end position="114"/>
    </location>
</feature>
<feature type="transmembrane region" description="Helical" evidence="8">
    <location>
        <begin position="245"/>
        <end position="273"/>
    </location>
</feature>
<dbReference type="FunFam" id="1.10.3470.10:FF:000001">
    <property type="entry name" value="Vitamin B12 ABC transporter permease BtuC"/>
    <property type="match status" value="1"/>
</dbReference>
<evidence type="ECO:0000256" key="3">
    <source>
        <dbReference type="ARBA" id="ARBA00022448"/>
    </source>
</evidence>
<keyword evidence="5 8" id="KW-0812">Transmembrane</keyword>
<sequence length="342" mass="34804">MNIARPSPIGVMLGLVILLVTAVIASLMVGATGIGFHNLLHTTGSADEDMSWLIITQIRAPRVVLATLTGAALAVSGAVMQGLFRNPLADPGLIGVSSGAALGAASVIVMGGTALGSGLLSYWAVPAAGMAGGLASTTLLYIFATRNGLTSTTLVTLAGVALGAFASAITGILIFRANDTALRDLTFWTMGSLSGAAWSQILILAPFLLIAAFSMALISAPLNALLLGEDDARLMGYRVERVKRLAMFGVAVATGPVVAFVGVIGFIGVVVPHLVRIVTGPDHRILLPASALLGAVLLLIADTLARIIAIPADVPVGVVTAAIGAPVFVWLLARAHQIDVPS</sequence>
<evidence type="ECO:0000256" key="4">
    <source>
        <dbReference type="ARBA" id="ARBA00022475"/>
    </source>
</evidence>
<organism evidence="9 10">
    <name type="scientific">Acetobacter oeni</name>
    <dbReference type="NCBI Taxonomy" id="304077"/>
    <lineage>
        <taxon>Bacteria</taxon>
        <taxon>Pseudomonadati</taxon>
        <taxon>Pseudomonadota</taxon>
        <taxon>Alphaproteobacteria</taxon>
        <taxon>Acetobacterales</taxon>
        <taxon>Acetobacteraceae</taxon>
        <taxon>Acetobacter</taxon>
    </lineage>
</organism>
<feature type="transmembrane region" description="Helical" evidence="8">
    <location>
        <begin position="197"/>
        <end position="224"/>
    </location>
</feature>
<dbReference type="EMBL" id="BJYG01000054">
    <property type="protein sequence ID" value="GEN64797.1"/>
    <property type="molecule type" value="Genomic_DNA"/>
</dbReference>
<accession>A0A511XPD0</accession>
<dbReference type="Pfam" id="PF01032">
    <property type="entry name" value="FecCD"/>
    <property type="match status" value="1"/>
</dbReference>
<dbReference type="GO" id="GO:0033214">
    <property type="term" value="P:siderophore-iron import into cell"/>
    <property type="evidence" value="ECO:0007669"/>
    <property type="project" value="TreeGrafter"/>
</dbReference>
<dbReference type="OrthoDB" id="9811975at2"/>
<keyword evidence="7 8" id="KW-0472">Membrane</keyword>
<dbReference type="SUPFAM" id="SSF81345">
    <property type="entry name" value="ABC transporter involved in vitamin B12 uptake, BtuC"/>
    <property type="match status" value="1"/>
</dbReference>
<dbReference type="GO" id="GO:0022857">
    <property type="term" value="F:transmembrane transporter activity"/>
    <property type="evidence" value="ECO:0007669"/>
    <property type="project" value="InterPro"/>
</dbReference>
<keyword evidence="6 8" id="KW-1133">Transmembrane helix</keyword>
<dbReference type="Proteomes" id="UP000321746">
    <property type="component" value="Unassembled WGS sequence"/>
</dbReference>
<evidence type="ECO:0000256" key="2">
    <source>
        <dbReference type="ARBA" id="ARBA00007935"/>
    </source>
</evidence>
<feature type="transmembrane region" description="Helical" evidence="8">
    <location>
        <begin position="120"/>
        <end position="142"/>
    </location>
</feature>
<keyword evidence="10" id="KW-1185">Reference proteome</keyword>
<keyword evidence="4" id="KW-1003">Cell membrane</keyword>
<evidence type="ECO:0000256" key="8">
    <source>
        <dbReference type="SAM" id="Phobius"/>
    </source>
</evidence>
<reference evidence="9 10" key="1">
    <citation type="submission" date="2019-07" db="EMBL/GenBank/DDBJ databases">
        <title>Whole genome shotgun sequence of Acetobacter oeni NBRC 105207.</title>
        <authorList>
            <person name="Hosoyama A."/>
            <person name="Uohara A."/>
            <person name="Ohji S."/>
            <person name="Ichikawa N."/>
        </authorList>
    </citation>
    <scope>NUCLEOTIDE SEQUENCE [LARGE SCALE GENOMIC DNA]</scope>
    <source>
        <strain evidence="9 10">NBRC 105207</strain>
    </source>
</reference>
<dbReference type="RefSeq" id="WP_146891913.1">
    <property type="nucleotide sequence ID" value="NZ_BJYG01000054.1"/>
</dbReference>